<organism evidence="1 2">
    <name type="scientific">Paraburkholderia sabiae</name>
    <dbReference type="NCBI Taxonomy" id="273251"/>
    <lineage>
        <taxon>Bacteria</taxon>
        <taxon>Pseudomonadati</taxon>
        <taxon>Pseudomonadota</taxon>
        <taxon>Betaproteobacteria</taxon>
        <taxon>Burkholderiales</taxon>
        <taxon>Burkholderiaceae</taxon>
        <taxon>Paraburkholderia</taxon>
    </lineage>
</organism>
<evidence type="ECO:0000313" key="2">
    <source>
        <dbReference type="Proteomes" id="UP001494588"/>
    </source>
</evidence>
<gene>
    <name evidence="1" type="ORF">V4C55_26105</name>
</gene>
<comment type="caution">
    <text evidence="1">The sequence shown here is derived from an EMBL/GenBank/DDBJ whole genome shotgun (WGS) entry which is preliminary data.</text>
</comment>
<name>A0ABU9QJH6_9BURK</name>
<dbReference type="RefSeq" id="WP_233471958.1">
    <property type="nucleotide sequence ID" value="NZ_CAJHCS010000016.1"/>
</dbReference>
<keyword evidence="2" id="KW-1185">Reference proteome</keyword>
<evidence type="ECO:0000313" key="1">
    <source>
        <dbReference type="EMBL" id="MEM5289210.1"/>
    </source>
</evidence>
<dbReference type="Proteomes" id="UP001494588">
    <property type="component" value="Unassembled WGS sequence"/>
</dbReference>
<reference evidence="1 2" key="1">
    <citation type="submission" date="2024-01" db="EMBL/GenBank/DDBJ databases">
        <title>The diversity of rhizobia nodulating Mimosa spp. in eleven states of Brazil covering several biomes is determined by host plant, location, and edaphic factors.</title>
        <authorList>
            <person name="Rouws L."/>
            <person name="Barauna A."/>
            <person name="Beukes C."/>
            <person name="De Faria S.M."/>
            <person name="Gross E."/>
            <person name="Dos Reis Junior F.B."/>
            <person name="Simon M."/>
            <person name="Maluk M."/>
            <person name="Odee D.W."/>
            <person name="Kenicer G."/>
            <person name="Young J.P.W."/>
            <person name="Reis V.M."/>
            <person name="Zilli J."/>
            <person name="James E.K."/>
        </authorList>
    </citation>
    <scope>NUCLEOTIDE SEQUENCE [LARGE SCALE GENOMIC DNA]</scope>
    <source>
        <strain evidence="1 2">JPY77</strain>
    </source>
</reference>
<proteinExistence type="predicted"/>
<accession>A0ABU9QJH6</accession>
<dbReference type="EMBL" id="JAZHGC010000024">
    <property type="protein sequence ID" value="MEM5289210.1"/>
    <property type="molecule type" value="Genomic_DNA"/>
</dbReference>
<sequence length="93" mass="10849">MAAHARPCNGECREAFEHQQRCKRNDGEPERAVERIAEDRHTERDAKQTYRQQFAPTRAQIVDTEQYHHEADHGRILPALCETLLTENNLPLE</sequence>
<protein>
    <submittedName>
        <fullName evidence="1">Uncharacterized protein</fullName>
    </submittedName>
</protein>